<comment type="caution">
    <text evidence="1">The sequence shown here is derived from an EMBL/GenBank/DDBJ whole genome shotgun (WGS) entry which is preliminary data.</text>
</comment>
<dbReference type="EMBL" id="CM046392">
    <property type="protein sequence ID" value="KAI8557173.1"/>
    <property type="molecule type" value="Genomic_DNA"/>
</dbReference>
<dbReference type="Proteomes" id="UP001062846">
    <property type="component" value="Chromosome 5"/>
</dbReference>
<evidence type="ECO:0000313" key="2">
    <source>
        <dbReference type="Proteomes" id="UP001062846"/>
    </source>
</evidence>
<accession>A0ACC0NX58</accession>
<evidence type="ECO:0000313" key="1">
    <source>
        <dbReference type="EMBL" id="KAI8557173.1"/>
    </source>
</evidence>
<reference evidence="1" key="1">
    <citation type="submission" date="2022-02" db="EMBL/GenBank/DDBJ databases">
        <title>Plant Genome Project.</title>
        <authorList>
            <person name="Zhang R.-G."/>
        </authorList>
    </citation>
    <scope>NUCLEOTIDE SEQUENCE</scope>
    <source>
        <strain evidence="1">AT1</strain>
    </source>
</reference>
<name>A0ACC0NX58_RHOML</name>
<keyword evidence="2" id="KW-1185">Reference proteome</keyword>
<organism evidence="1 2">
    <name type="scientific">Rhododendron molle</name>
    <name type="common">Chinese azalea</name>
    <name type="synonym">Azalea mollis</name>
    <dbReference type="NCBI Taxonomy" id="49168"/>
    <lineage>
        <taxon>Eukaryota</taxon>
        <taxon>Viridiplantae</taxon>
        <taxon>Streptophyta</taxon>
        <taxon>Embryophyta</taxon>
        <taxon>Tracheophyta</taxon>
        <taxon>Spermatophyta</taxon>
        <taxon>Magnoliopsida</taxon>
        <taxon>eudicotyledons</taxon>
        <taxon>Gunneridae</taxon>
        <taxon>Pentapetalae</taxon>
        <taxon>asterids</taxon>
        <taxon>Ericales</taxon>
        <taxon>Ericaceae</taxon>
        <taxon>Ericoideae</taxon>
        <taxon>Rhodoreae</taxon>
        <taxon>Rhododendron</taxon>
    </lineage>
</organism>
<proteinExistence type="predicted"/>
<protein>
    <submittedName>
        <fullName evidence="1">Uncharacterized protein</fullName>
    </submittedName>
</protein>
<sequence>MENLGCKKRKSSGKHIMRRRSKKRKAEQRSLFNVDEARREGKNTSNYDGEQRNASAIEMGQNQFRCRRLGSSEQVWGVVIHDSLGRFSAAHSVHVPKLVDLGEALAARESCKFAEELGFEHIVLGDSTQEVQLIQRQMEEHNTLSVVLADIDRVRPALTESLVQFIRRDGNEVAHCLEQNSVRGSHSYTWEFIPP</sequence>
<gene>
    <name evidence="1" type="ORF">RHMOL_Rhmol05G0315600</name>
</gene>